<feature type="signal peptide" evidence="2">
    <location>
        <begin position="1"/>
        <end position="20"/>
    </location>
</feature>
<keyword evidence="2" id="KW-0732">Signal</keyword>
<feature type="region of interest" description="Disordered" evidence="1">
    <location>
        <begin position="563"/>
        <end position="595"/>
    </location>
</feature>
<accession>A0A537L337</accession>
<dbReference type="EMBL" id="VBAL01000082">
    <property type="protein sequence ID" value="TMJ02393.1"/>
    <property type="molecule type" value="Genomic_DNA"/>
</dbReference>
<comment type="caution">
    <text evidence="3">The sequence shown here is derived from an EMBL/GenBank/DDBJ whole genome shotgun (WGS) entry which is preliminary data.</text>
</comment>
<feature type="chain" id="PRO_5021922922" evidence="2">
    <location>
        <begin position="21"/>
        <end position="595"/>
    </location>
</feature>
<evidence type="ECO:0000256" key="1">
    <source>
        <dbReference type="SAM" id="MobiDB-lite"/>
    </source>
</evidence>
<dbReference type="CDD" id="cd15482">
    <property type="entry name" value="Sialidase_non-viral"/>
    <property type="match status" value="1"/>
</dbReference>
<gene>
    <name evidence="3" type="ORF">E6H01_06830</name>
</gene>
<protein>
    <submittedName>
        <fullName evidence="3">Exo-alpha-sialidase</fullName>
    </submittedName>
</protein>
<evidence type="ECO:0000313" key="3">
    <source>
        <dbReference type="EMBL" id="TMJ02393.1"/>
    </source>
</evidence>
<name>A0A537L337_9BACT</name>
<reference evidence="3 4" key="1">
    <citation type="journal article" date="2019" name="Nat. Microbiol.">
        <title>Mediterranean grassland soil C-N compound turnover is dependent on rainfall and depth, and is mediated by genomically divergent microorganisms.</title>
        <authorList>
            <person name="Diamond S."/>
            <person name="Andeer P.F."/>
            <person name="Li Z."/>
            <person name="Crits-Christoph A."/>
            <person name="Burstein D."/>
            <person name="Anantharaman K."/>
            <person name="Lane K.R."/>
            <person name="Thomas B.C."/>
            <person name="Pan C."/>
            <person name="Northen T.R."/>
            <person name="Banfield J.F."/>
        </authorList>
    </citation>
    <scope>NUCLEOTIDE SEQUENCE [LARGE SCALE GENOMIC DNA]</scope>
    <source>
        <strain evidence="3">NP_4</strain>
    </source>
</reference>
<dbReference type="SUPFAM" id="SSF50939">
    <property type="entry name" value="Sialidases"/>
    <property type="match status" value="1"/>
</dbReference>
<dbReference type="InterPro" id="IPR036278">
    <property type="entry name" value="Sialidase_sf"/>
</dbReference>
<dbReference type="InterPro" id="IPR015943">
    <property type="entry name" value="WD40/YVTN_repeat-like_dom_sf"/>
</dbReference>
<sequence>MAVLLTTALALSLAVSPSFAVLGGDREVTVGSNDAVFSQNKQNEPAIAVDANHPTVLAVGDNDNIDLEACNVGNDTTCPFTPGVGVTGIQFSFDSGDSWTQPTYTGFSARGCLGVPVVATDTCTPDPNGPIGTLPWYFEEGLVSNGDPALAFGPQPGPSGFSWANGSRLYVANLTGNFSAERSEQAIKGVFAVGVSRIDGPAATGLTPAIVADKNNWKRPVIASKQSSTAFSDKEQIWADNAASSDFFGNVYVCYAQFRSAGSHKNGNSPAPLTVLVSRDGGDTWDSNQLAPAGTDPNSNNASGFGISGCTIRTDSAGVVYVFGERFAAPFTLPTVSEHVMFTSTDGGKSWTHAISVQQVTDPCFFIDPVIGRCVMDGIAGARNDLAAAPSVDIANGAPTGAGATNLIVDAWADGRDGPNNEGVLFSYSRDGGQNWSAPTRISSLPDRGYYVAPAVSPDGQDVYVVYNAFATPFRDDTTSVRSLVGVVKHADVTGGIPGAFAEIHRGTPGDPRGSSQNTPVAEFLGDYIYAVATRDYAAAVWNDVRNASDCPAMDDWRFSLRGGPAAPRPAPQQDCPSTFGNSDIFGGSWADPSP</sequence>
<dbReference type="Gene3D" id="2.130.10.10">
    <property type="entry name" value="YVTN repeat-like/Quinoprotein amine dehydrogenase"/>
    <property type="match status" value="1"/>
</dbReference>
<dbReference type="Proteomes" id="UP000319353">
    <property type="component" value="Unassembled WGS sequence"/>
</dbReference>
<evidence type="ECO:0000313" key="4">
    <source>
        <dbReference type="Proteomes" id="UP000319353"/>
    </source>
</evidence>
<dbReference type="AlphaFoldDB" id="A0A537L337"/>
<evidence type="ECO:0000256" key="2">
    <source>
        <dbReference type="SAM" id="SignalP"/>
    </source>
</evidence>
<organism evidence="3 4">
    <name type="scientific">Candidatus Segetimicrobium genomatis</name>
    <dbReference type="NCBI Taxonomy" id="2569760"/>
    <lineage>
        <taxon>Bacteria</taxon>
        <taxon>Bacillati</taxon>
        <taxon>Candidatus Sysuimicrobiota</taxon>
        <taxon>Candidatus Sysuimicrobiia</taxon>
        <taxon>Candidatus Sysuimicrobiales</taxon>
        <taxon>Candidatus Segetimicrobiaceae</taxon>
        <taxon>Candidatus Segetimicrobium</taxon>
    </lineage>
</organism>
<proteinExistence type="predicted"/>